<proteinExistence type="inferred from homology"/>
<comment type="similarity">
    <text evidence="10">Belongs to the NadD family.</text>
</comment>
<dbReference type="NCBIfam" id="TIGR00482">
    <property type="entry name" value="nicotinate (nicotinamide) nucleotide adenylyltransferase"/>
    <property type="match status" value="1"/>
</dbReference>
<dbReference type="InterPro" id="IPR014729">
    <property type="entry name" value="Rossmann-like_a/b/a_fold"/>
</dbReference>
<reference evidence="12 13" key="1">
    <citation type="submission" date="2019-07" db="EMBL/GenBank/DDBJ databases">
        <title>Whole genome shotgun sequence of Halolactibacillus alkaliphilus NBRC 103919.</title>
        <authorList>
            <person name="Hosoyama A."/>
            <person name="Uohara A."/>
            <person name="Ohji S."/>
            <person name="Ichikawa N."/>
        </authorList>
    </citation>
    <scope>NUCLEOTIDE SEQUENCE [LARGE SCALE GENOMIC DNA]</scope>
    <source>
        <strain evidence="12 13">NBRC 103919</strain>
    </source>
</reference>
<dbReference type="InterPro" id="IPR005248">
    <property type="entry name" value="NadD/NMNAT"/>
</dbReference>
<dbReference type="CDD" id="cd02165">
    <property type="entry name" value="NMNAT"/>
    <property type="match status" value="1"/>
</dbReference>
<keyword evidence="4 10" id="KW-0808">Transferase</keyword>
<dbReference type="PANTHER" id="PTHR39321:SF3">
    <property type="entry name" value="PHOSPHOPANTETHEINE ADENYLYLTRANSFERASE"/>
    <property type="match status" value="1"/>
</dbReference>
<evidence type="ECO:0000313" key="12">
    <source>
        <dbReference type="EMBL" id="GEN56066.1"/>
    </source>
</evidence>
<dbReference type="Gene3D" id="3.40.50.620">
    <property type="entry name" value="HUPs"/>
    <property type="match status" value="1"/>
</dbReference>
<comment type="pathway">
    <text evidence="2 10">Cofactor biosynthesis; NAD(+) biosynthesis; deamido-NAD(+) from nicotinate D-ribonucleotide: step 1/1.</text>
</comment>
<comment type="caution">
    <text evidence="12">The sequence shown here is derived from an EMBL/GenBank/DDBJ whole genome shotgun (WGS) entry which is preliminary data.</text>
</comment>
<evidence type="ECO:0000256" key="2">
    <source>
        <dbReference type="ARBA" id="ARBA00005019"/>
    </source>
</evidence>
<evidence type="ECO:0000313" key="13">
    <source>
        <dbReference type="Proteomes" id="UP000321400"/>
    </source>
</evidence>
<dbReference type="NCBIfam" id="NF000841">
    <property type="entry name" value="PRK00071.1-4"/>
    <property type="match status" value="1"/>
</dbReference>
<dbReference type="InterPro" id="IPR004821">
    <property type="entry name" value="Cyt_trans-like"/>
</dbReference>
<dbReference type="NCBIfam" id="TIGR00125">
    <property type="entry name" value="cyt_tran_rel"/>
    <property type="match status" value="1"/>
</dbReference>
<dbReference type="UniPathway" id="UPA00253">
    <property type="reaction ID" value="UER00332"/>
</dbReference>
<evidence type="ECO:0000256" key="4">
    <source>
        <dbReference type="ARBA" id="ARBA00022679"/>
    </source>
</evidence>
<comment type="function">
    <text evidence="1 10">Catalyzes the reversible adenylation of nicotinate mononucleotide (NaMN) to nicotinic acid adenine dinucleotide (NaAD).</text>
</comment>
<protein>
    <recommendedName>
        <fullName evidence="10">Probable nicotinate-nucleotide adenylyltransferase</fullName>
        <ecNumber evidence="10">2.7.7.18</ecNumber>
    </recommendedName>
    <alternativeName>
        <fullName evidence="10">Deamido-NAD(+) diphosphorylase</fullName>
    </alternativeName>
    <alternativeName>
        <fullName evidence="10">Deamido-NAD(+) pyrophosphorylase</fullName>
    </alternativeName>
    <alternativeName>
        <fullName evidence="10">Nicotinate mononucleotide adenylyltransferase</fullName>
        <shortName evidence="10">NaMN adenylyltransferase</shortName>
    </alternativeName>
</protein>
<evidence type="ECO:0000256" key="6">
    <source>
        <dbReference type="ARBA" id="ARBA00022741"/>
    </source>
</evidence>
<evidence type="ECO:0000256" key="5">
    <source>
        <dbReference type="ARBA" id="ARBA00022695"/>
    </source>
</evidence>
<dbReference type="AlphaFoldDB" id="A0A511WZE6"/>
<accession>A0A511WZE6</accession>
<keyword evidence="6 10" id="KW-0547">Nucleotide-binding</keyword>
<evidence type="ECO:0000256" key="1">
    <source>
        <dbReference type="ARBA" id="ARBA00002324"/>
    </source>
</evidence>
<evidence type="ECO:0000256" key="7">
    <source>
        <dbReference type="ARBA" id="ARBA00022840"/>
    </source>
</evidence>
<name>A0A511WZE6_9BACI</name>
<evidence type="ECO:0000256" key="10">
    <source>
        <dbReference type="HAMAP-Rule" id="MF_00244"/>
    </source>
</evidence>
<dbReference type="NCBIfam" id="NF000840">
    <property type="entry name" value="PRK00071.1-3"/>
    <property type="match status" value="1"/>
</dbReference>
<evidence type="ECO:0000259" key="11">
    <source>
        <dbReference type="Pfam" id="PF01467"/>
    </source>
</evidence>
<dbReference type="GO" id="GO:0004515">
    <property type="term" value="F:nicotinate-nucleotide adenylyltransferase activity"/>
    <property type="evidence" value="ECO:0007669"/>
    <property type="project" value="UniProtKB-UniRule"/>
</dbReference>
<sequence>MKKIGLLGGTFDPPHIGHLIIADDVYHELGLDEVWFIPSQIPPHKNAASVSADKRLEMVEKATSGRDYFFVKGIELQRTGPSYTIDTIKQLKELYPDIDFYFIIGADMVEYLPQWQAIDELIHAIQFVGVKRPGFDLVTPYPVRLVDSLVVDISSSDVRSRIKTRRPVRYLLPESVDRYIREHKLYE</sequence>
<keyword evidence="8 10" id="KW-0520">NAD</keyword>
<comment type="catalytic activity">
    <reaction evidence="9 10">
        <text>nicotinate beta-D-ribonucleotide + ATP + H(+) = deamido-NAD(+) + diphosphate</text>
        <dbReference type="Rhea" id="RHEA:22860"/>
        <dbReference type="ChEBI" id="CHEBI:15378"/>
        <dbReference type="ChEBI" id="CHEBI:30616"/>
        <dbReference type="ChEBI" id="CHEBI:33019"/>
        <dbReference type="ChEBI" id="CHEBI:57502"/>
        <dbReference type="ChEBI" id="CHEBI:58437"/>
        <dbReference type="EC" id="2.7.7.18"/>
    </reaction>
</comment>
<keyword evidence="3 10" id="KW-0662">Pyridine nucleotide biosynthesis</keyword>
<dbReference type="STRING" id="442899.SAMN05720591_105120"/>
<dbReference type="EMBL" id="BJYE01000004">
    <property type="protein sequence ID" value="GEN56066.1"/>
    <property type="molecule type" value="Genomic_DNA"/>
</dbReference>
<dbReference type="EC" id="2.7.7.18" evidence="10"/>
<organism evidence="12 13">
    <name type="scientific">Halolactibacillus alkaliphilus</name>
    <dbReference type="NCBI Taxonomy" id="442899"/>
    <lineage>
        <taxon>Bacteria</taxon>
        <taxon>Bacillati</taxon>
        <taxon>Bacillota</taxon>
        <taxon>Bacilli</taxon>
        <taxon>Bacillales</taxon>
        <taxon>Bacillaceae</taxon>
        <taxon>Halolactibacillus</taxon>
    </lineage>
</organism>
<evidence type="ECO:0000256" key="9">
    <source>
        <dbReference type="ARBA" id="ARBA00048721"/>
    </source>
</evidence>
<dbReference type="RefSeq" id="WP_089800421.1">
    <property type="nucleotide sequence ID" value="NZ_BJYE01000004.1"/>
</dbReference>
<keyword evidence="13" id="KW-1185">Reference proteome</keyword>
<dbReference type="GO" id="GO:0009435">
    <property type="term" value="P:NAD+ biosynthetic process"/>
    <property type="evidence" value="ECO:0007669"/>
    <property type="project" value="UniProtKB-UniRule"/>
</dbReference>
<evidence type="ECO:0000256" key="3">
    <source>
        <dbReference type="ARBA" id="ARBA00022642"/>
    </source>
</evidence>
<dbReference type="Proteomes" id="UP000321400">
    <property type="component" value="Unassembled WGS sequence"/>
</dbReference>
<keyword evidence="5 10" id="KW-0548">Nucleotidyltransferase</keyword>
<evidence type="ECO:0000256" key="8">
    <source>
        <dbReference type="ARBA" id="ARBA00023027"/>
    </source>
</evidence>
<dbReference type="HAMAP" id="MF_00244">
    <property type="entry name" value="NaMN_adenylyltr"/>
    <property type="match status" value="1"/>
</dbReference>
<dbReference type="GO" id="GO:0005524">
    <property type="term" value="F:ATP binding"/>
    <property type="evidence" value="ECO:0007669"/>
    <property type="project" value="UniProtKB-KW"/>
</dbReference>
<dbReference type="SUPFAM" id="SSF52374">
    <property type="entry name" value="Nucleotidylyl transferase"/>
    <property type="match status" value="1"/>
</dbReference>
<dbReference type="OrthoDB" id="5295945at2"/>
<keyword evidence="7 10" id="KW-0067">ATP-binding</keyword>
<dbReference type="Pfam" id="PF01467">
    <property type="entry name" value="CTP_transf_like"/>
    <property type="match status" value="1"/>
</dbReference>
<feature type="domain" description="Cytidyltransferase-like" evidence="11">
    <location>
        <begin position="6"/>
        <end position="161"/>
    </location>
</feature>
<gene>
    <name evidence="10 12" type="primary">nadD</name>
    <name evidence="12" type="ORF">HAL01_05300</name>
</gene>
<dbReference type="PANTHER" id="PTHR39321">
    <property type="entry name" value="NICOTINATE-NUCLEOTIDE ADENYLYLTRANSFERASE-RELATED"/>
    <property type="match status" value="1"/>
</dbReference>